<proteinExistence type="predicted"/>
<gene>
    <name evidence="4" type="primary">WBGene00116834</name>
</gene>
<evidence type="ECO:0000256" key="1">
    <source>
        <dbReference type="ARBA" id="ARBA00023002"/>
    </source>
</evidence>
<reference evidence="4" key="2">
    <citation type="submission" date="2022-06" db="UniProtKB">
        <authorList>
            <consortium name="EnsemblMetazoa"/>
        </authorList>
    </citation>
    <scope>IDENTIFICATION</scope>
    <source>
        <strain evidence="4">PS312</strain>
    </source>
</reference>
<organism evidence="4 5">
    <name type="scientific">Pristionchus pacificus</name>
    <name type="common">Parasitic nematode worm</name>
    <dbReference type="NCBI Taxonomy" id="54126"/>
    <lineage>
        <taxon>Eukaryota</taxon>
        <taxon>Metazoa</taxon>
        <taxon>Ecdysozoa</taxon>
        <taxon>Nematoda</taxon>
        <taxon>Chromadorea</taxon>
        <taxon>Rhabditida</taxon>
        <taxon>Rhabditina</taxon>
        <taxon>Diplogasteromorpha</taxon>
        <taxon>Diplogasteroidea</taxon>
        <taxon>Neodiplogasteridae</taxon>
        <taxon>Pristionchus</taxon>
    </lineage>
</organism>
<dbReference type="AlphaFoldDB" id="A0A8R1UIT4"/>
<feature type="compositionally biased region" description="Basic and acidic residues" evidence="2">
    <location>
        <begin position="110"/>
        <end position="138"/>
    </location>
</feature>
<keyword evidence="1" id="KW-0560">Oxidoreductase</keyword>
<dbReference type="PANTHER" id="PTHR11091">
    <property type="entry name" value="OXIDOREDUCTASE-RELATED"/>
    <property type="match status" value="1"/>
</dbReference>
<feature type="compositionally biased region" description="Polar residues" evidence="2">
    <location>
        <begin position="83"/>
        <end position="100"/>
    </location>
</feature>
<feature type="compositionally biased region" description="Basic residues" evidence="2">
    <location>
        <begin position="211"/>
        <end position="228"/>
    </location>
</feature>
<feature type="domain" description="DUF7774" evidence="3">
    <location>
        <begin position="293"/>
        <end position="389"/>
    </location>
</feature>
<dbReference type="Gene3D" id="3.30.1370.60">
    <property type="entry name" value="Hypothetical oxidoreductase yiak, domain 2"/>
    <property type="match status" value="1"/>
</dbReference>
<name>A0A8R1UIT4_PRIPA</name>
<accession>A0A8R1UIT4</accession>
<dbReference type="GO" id="GO:0016491">
    <property type="term" value="F:oxidoreductase activity"/>
    <property type="evidence" value="ECO:0007669"/>
    <property type="project" value="UniProtKB-KW"/>
</dbReference>
<dbReference type="Gene3D" id="1.10.1530.10">
    <property type="match status" value="1"/>
</dbReference>
<dbReference type="InterPro" id="IPR036111">
    <property type="entry name" value="Mal/L-sulfo/L-lacto_DH-like_sf"/>
</dbReference>
<keyword evidence="5" id="KW-1185">Reference proteome</keyword>
<evidence type="ECO:0000313" key="5">
    <source>
        <dbReference type="Proteomes" id="UP000005239"/>
    </source>
</evidence>
<reference evidence="5" key="1">
    <citation type="journal article" date="2008" name="Nat. Genet.">
        <title>The Pristionchus pacificus genome provides a unique perspective on nematode lifestyle and parasitism.</title>
        <authorList>
            <person name="Dieterich C."/>
            <person name="Clifton S.W."/>
            <person name="Schuster L.N."/>
            <person name="Chinwalla A."/>
            <person name="Delehaunty K."/>
            <person name="Dinkelacker I."/>
            <person name="Fulton L."/>
            <person name="Fulton R."/>
            <person name="Godfrey J."/>
            <person name="Minx P."/>
            <person name="Mitreva M."/>
            <person name="Roeseler W."/>
            <person name="Tian H."/>
            <person name="Witte H."/>
            <person name="Yang S.P."/>
            <person name="Wilson R.K."/>
            <person name="Sommer R.J."/>
        </authorList>
    </citation>
    <scope>NUCLEOTIDE SEQUENCE [LARGE SCALE GENOMIC DNA]</scope>
    <source>
        <strain evidence="5">PS312</strain>
    </source>
</reference>
<dbReference type="InterPro" id="IPR043143">
    <property type="entry name" value="Mal/L-sulf/L-lact_DH-like_NADP"/>
</dbReference>
<evidence type="ECO:0000313" key="4">
    <source>
        <dbReference type="EnsemblMetazoa" id="PPA27280.1"/>
    </source>
</evidence>
<dbReference type="PANTHER" id="PTHR11091:SF4">
    <property type="entry name" value="MALATE DEHYDROGENASE"/>
    <property type="match status" value="1"/>
</dbReference>
<feature type="region of interest" description="Disordered" evidence="2">
    <location>
        <begin position="74"/>
        <end position="138"/>
    </location>
</feature>
<evidence type="ECO:0000256" key="2">
    <source>
        <dbReference type="SAM" id="MobiDB-lite"/>
    </source>
</evidence>
<dbReference type="Pfam" id="PF24983">
    <property type="entry name" value="DUF7774"/>
    <property type="match status" value="1"/>
</dbReference>
<sequence>MQVPNPLLYLHPLSPLPSPLSPPFLFISSFIGRPLITGGCPARLSLMAKDDAENPPSKRLRQFRKLFNDYTNKDKVVQKSAGRRSSASPATESPVSTPQRRSVARTPRNRNRDDAVKSKGAEPREVSPATPDKDDGTKTVAEAKELAKADDEEFENVADNLAKCKFKQRELQWKTAPSTPEDDKKKPVVEQMTPDKNVYKSFDEPVDVAVRRKKSRATPKKGSRRKKTTGSSASPVFNPSAEVLDDTPPPVERAEKGVRLRTKKTTTPVSRIASPSAERCDEGTTDGLQEIDQNSKDFKQAIKLMEILKRNNLLENALFPAQNEVLKAFFEGGMRNPDNKILGLISKAMDFVLDAVFFRGEDLDCMIENDLKLFIVDRSKSKPILLDVIISRPEFLPQSWGGRTVVLAHRETTVHIEEMIIKKQFNHTEEVVVSKKELRVFVLECLDKVGCSPSHAQQLADILICSDYRGHYSHGLNRLNIYVEDVATGATAKEGEPVILREKGATAWVDGANALGPVVGNYCMRLAVKKAKDFGVGWVVVRNSNHFGIAGWYAQYAMEMGMVGMAFTNTSPCVFPTRSAEKSLGSNPICMAAPAEGGDSFFLDMASTTVAYGKIEVAEKRGATRIPTGWGATPDGIETTDPKVVLRGGGLQPLGGSEPTGGYKGTGLCMMVEIMCGIMAGSAFGKSIRQWKTTDTPADLGQCFIAIDPDCFAPGFEGRLQDFLDETRNLNPVDPSKPVLVSGDPERAHMLMCDDLDGIVYKKSQIKHLSELAEKLGVKMCPAKVLAEHPPGEKSIDGNLTTSIQLE</sequence>
<dbReference type="InterPro" id="IPR056676">
    <property type="entry name" value="DUF7774"/>
</dbReference>
<dbReference type="Pfam" id="PF02615">
    <property type="entry name" value="Ldh_2"/>
    <property type="match status" value="1"/>
</dbReference>
<dbReference type="InterPro" id="IPR043144">
    <property type="entry name" value="Mal/L-sulf/L-lact_DH-like_ah"/>
</dbReference>
<dbReference type="Proteomes" id="UP000005239">
    <property type="component" value="Unassembled WGS sequence"/>
</dbReference>
<dbReference type="InterPro" id="IPR003767">
    <property type="entry name" value="Malate/L-lactate_DH-like"/>
</dbReference>
<evidence type="ECO:0000259" key="3">
    <source>
        <dbReference type="Pfam" id="PF24983"/>
    </source>
</evidence>
<protein>
    <recommendedName>
        <fullName evidence="3">DUF7774 domain-containing protein</fullName>
    </recommendedName>
</protein>
<dbReference type="SUPFAM" id="SSF89733">
    <property type="entry name" value="L-sulfolactate dehydrogenase-like"/>
    <property type="match status" value="1"/>
</dbReference>
<dbReference type="EnsemblMetazoa" id="PPA27280.1">
    <property type="protein sequence ID" value="PPA27280.1"/>
    <property type="gene ID" value="WBGene00116834"/>
</dbReference>
<feature type="region of interest" description="Disordered" evidence="2">
    <location>
        <begin position="172"/>
        <end position="288"/>
    </location>
</feature>